<organism evidence="4 5">
    <name type="scientific">Commensalibacter melissae</name>
    <dbReference type="NCBI Taxonomy" id="2070537"/>
    <lineage>
        <taxon>Bacteria</taxon>
        <taxon>Pseudomonadati</taxon>
        <taxon>Pseudomonadota</taxon>
        <taxon>Alphaproteobacteria</taxon>
        <taxon>Acetobacterales</taxon>
        <taxon>Acetobacteraceae</taxon>
    </lineage>
</organism>
<proteinExistence type="predicted"/>
<gene>
    <name evidence="4" type="ORF">DK869_01980</name>
</gene>
<dbReference type="GO" id="GO:0016020">
    <property type="term" value="C:membrane"/>
    <property type="evidence" value="ECO:0007669"/>
    <property type="project" value="UniProtKB-UniRule"/>
</dbReference>
<dbReference type="InterPro" id="IPR006665">
    <property type="entry name" value="OmpA-like"/>
</dbReference>
<dbReference type="Pfam" id="PF00691">
    <property type="entry name" value="OmpA"/>
    <property type="match status" value="1"/>
</dbReference>
<dbReference type="RefSeq" id="WP_110438312.1">
    <property type="nucleotide sequence ID" value="NZ_CP033087.1"/>
</dbReference>
<feature type="chain" id="PRO_5016253502" description="OmpA-like domain-containing protein" evidence="2">
    <location>
        <begin position="23"/>
        <end position="385"/>
    </location>
</feature>
<evidence type="ECO:0000313" key="4">
    <source>
        <dbReference type="EMBL" id="PXZ01793.1"/>
    </source>
</evidence>
<evidence type="ECO:0000256" key="2">
    <source>
        <dbReference type="SAM" id="SignalP"/>
    </source>
</evidence>
<dbReference type="EMBL" id="QGLT01000001">
    <property type="protein sequence ID" value="PXZ01793.1"/>
    <property type="molecule type" value="Genomic_DNA"/>
</dbReference>
<evidence type="ECO:0000259" key="3">
    <source>
        <dbReference type="PROSITE" id="PS51123"/>
    </source>
</evidence>
<name>A0A318N2H9_9PROT</name>
<dbReference type="CDD" id="cd07185">
    <property type="entry name" value="OmpA_C-like"/>
    <property type="match status" value="1"/>
</dbReference>
<accession>A0A318N2H9</accession>
<sequence length="385" mass="41619">MRLRTALLATTFAVATPAAAMASTITGPYVSLGGGYNLVQTQHAHFKNGTNAGGRLDNGKGTSSKLRHNTGFTTMGSFGWGFGNGLRVEVEGVYNYSNISGRHGTPVSAYKTKGHDQGYGGLINVLYDIDLRQFGIDVPVTPFVGIGAGYLWQNMAPLDTVYRNGNKNRIGGTGGSFAYQGIVGAAYDIPGVPGLAVTTEYRMMGQLDDHRSYNSSAWVGGNHYNSHRGVKMDHRFNHQFILGLRYAFDTAPPAPPPAPPTVVAPPQPSVARTYLVFFDFDKSALTPRAREIVREAAQASTRVQTTRIEVNGYTDNSSAHPGPRGQRYNMGLSIRRAKSVKAELIRDGVPATAIDIHGYGESHPLVPTGPNTREPQNRRVEIILK</sequence>
<dbReference type="OrthoDB" id="189250at2"/>
<feature type="signal peptide" evidence="2">
    <location>
        <begin position="1"/>
        <end position="22"/>
    </location>
</feature>
<dbReference type="SUPFAM" id="SSF56925">
    <property type="entry name" value="OMPA-like"/>
    <property type="match status" value="1"/>
</dbReference>
<comment type="caution">
    <text evidence="4">The sequence shown here is derived from an EMBL/GenBank/DDBJ whole genome shotgun (WGS) entry which is preliminary data.</text>
</comment>
<dbReference type="Proteomes" id="UP000247565">
    <property type="component" value="Unassembled WGS sequence"/>
</dbReference>
<protein>
    <recommendedName>
        <fullName evidence="3">OmpA-like domain-containing protein</fullName>
    </recommendedName>
</protein>
<evidence type="ECO:0000313" key="5">
    <source>
        <dbReference type="Proteomes" id="UP000247565"/>
    </source>
</evidence>
<dbReference type="SUPFAM" id="SSF103088">
    <property type="entry name" value="OmpA-like"/>
    <property type="match status" value="1"/>
</dbReference>
<dbReference type="InterPro" id="IPR011250">
    <property type="entry name" value="OMP/PagP_B-barrel"/>
</dbReference>
<dbReference type="Gene3D" id="2.40.160.20">
    <property type="match status" value="1"/>
</dbReference>
<reference evidence="4 5" key="1">
    <citation type="submission" date="2018-05" db="EMBL/GenBank/DDBJ databases">
        <title>Reference genomes for bee gut microbiota database.</title>
        <authorList>
            <person name="Ellegaard K.M."/>
        </authorList>
    </citation>
    <scope>NUCLEOTIDE SEQUENCE [LARGE SCALE GENOMIC DNA]</scope>
    <source>
        <strain evidence="4 5">ESL0284</strain>
    </source>
</reference>
<dbReference type="Gene3D" id="3.30.1330.60">
    <property type="entry name" value="OmpA-like domain"/>
    <property type="match status" value="1"/>
</dbReference>
<dbReference type="InterPro" id="IPR036737">
    <property type="entry name" value="OmpA-like_sf"/>
</dbReference>
<feature type="domain" description="OmpA-like" evidence="3">
    <location>
        <begin position="265"/>
        <end position="385"/>
    </location>
</feature>
<keyword evidence="1" id="KW-0472">Membrane</keyword>
<evidence type="ECO:0000256" key="1">
    <source>
        <dbReference type="PROSITE-ProRule" id="PRU00473"/>
    </source>
</evidence>
<dbReference type="PANTHER" id="PTHR30329">
    <property type="entry name" value="STATOR ELEMENT OF FLAGELLAR MOTOR COMPLEX"/>
    <property type="match status" value="1"/>
</dbReference>
<dbReference type="AlphaFoldDB" id="A0A318N2H9"/>
<keyword evidence="2" id="KW-0732">Signal</keyword>
<dbReference type="GeneID" id="83703240"/>
<keyword evidence="5" id="KW-1185">Reference proteome</keyword>
<dbReference type="PANTHER" id="PTHR30329:SF21">
    <property type="entry name" value="LIPOPROTEIN YIAD-RELATED"/>
    <property type="match status" value="1"/>
</dbReference>
<dbReference type="PROSITE" id="PS51123">
    <property type="entry name" value="OMPA_2"/>
    <property type="match status" value="1"/>
</dbReference>
<dbReference type="InterPro" id="IPR050330">
    <property type="entry name" value="Bact_OuterMem_StrucFunc"/>
</dbReference>